<name>A0A385ULV9_9EUGL</name>
<keyword evidence="2" id="KW-0150">Chloroplast</keyword>
<geneLocation type="chloroplast" evidence="2"/>
<evidence type="ECO:0000313" key="2">
    <source>
        <dbReference type="EMBL" id="AYB71479.1"/>
    </source>
</evidence>
<feature type="transmembrane region" description="Helical" evidence="1">
    <location>
        <begin position="6"/>
        <end position="27"/>
    </location>
</feature>
<keyword evidence="1" id="KW-0472">Membrane</keyword>
<proteinExistence type="predicted"/>
<keyword evidence="1" id="KW-1133">Transmembrane helix</keyword>
<sequence length="112" mass="13567">MLNFIYYLVILMIKGLNPFDARVLFLQSKFLDLYIYGKYKSLRRLQKIYLNSLVLRFNVIRDCCLYNIYCNHYLDLPVLESSYFVISLNLNKFMLLKNNFFLTTRKKSSLFF</sequence>
<dbReference type="EMBL" id="MH285877">
    <property type="protein sequence ID" value="AYB71479.1"/>
    <property type="molecule type" value="Genomic_DNA"/>
</dbReference>
<accession>A0A385ULV9</accession>
<reference evidence="2" key="1">
    <citation type="journal article" date="2018" name="J. Eukaryot. Microbiol.">
        <title>Intrageneric Variability Between the Chloroplast Genomes of Trachelomonas grandis and Trachelomonas volvocina and Phylogenomic Analysis of Phototrophic Euglenoids.</title>
        <authorList>
            <person name="Dabbagh N."/>
            <person name="Preisfeld A."/>
        </authorList>
    </citation>
    <scope>NUCLEOTIDE SEQUENCE</scope>
</reference>
<organism evidence="2">
    <name type="scientific">Trachelomonas grandis</name>
    <dbReference type="NCBI Taxonomy" id="215769"/>
    <lineage>
        <taxon>Eukaryota</taxon>
        <taxon>Discoba</taxon>
        <taxon>Euglenozoa</taxon>
        <taxon>Euglenida</taxon>
        <taxon>Spirocuta</taxon>
        <taxon>Euglenophyceae</taxon>
        <taxon>Euglenales</taxon>
        <taxon>Euglenaceae</taxon>
        <taxon>Trachelomonas</taxon>
    </lineage>
</organism>
<dbReference type="AlphaFoldDB" id="A0A385ULV9"/>
<keyword evidence="2" id="KW-0934">Plastid</keyword>
<evidence type="ECO:0000256" key="1">
    <source>
        <dbReference type="SAM" id="Phobius"/>
    </source>
</evidence>
<keyword evidence="1" id="KW-0812">Transmembrane</keyword>
<protein>
    <submittedName>
        <fullName evidence="2">Uncharacterized protein</fullName>
    </submittedName>
</protein>